<keyword evidence="3 4" id="KW-0732">Signal</keyword>
<dbReference type="InterPro" id="IPR012334">
    <property type="entry name" value="Pectin_lyas_fold"/>
</dbReference>
<keyword evidence="7" id="KW-1185">Reference proteome</keyword>
<evidence type="ECO:0000256" key="4">
    <source>
        <dbReference type="SAM" id="SignalP"/>
    </source>
</evidence>
<evidence type="ECO:0000313" key="6">
    <source>
        <dbReference type="EMBL" id="RZS75370.1"/>
    </source>
</evidence>
<evidence type="ECO:0000256" key="3">
    <source>
        <dbReference type="ARBA" id="ARBA00022729"/>
    </source>
</evidence>
<dbReference type="SUPFAM" id="SSF49785">
    <property type="entry name" value="Galactose-binding domain-like"/>
    <property type="match status" value="2"/>
</dbReference>
<feature type="domain" description="F5/8 type C" evidence="5">
    <location>
        <begin position="685"/>
        <end position="826"/>
    </location>
</feature>
<dbReference type="Pfam" id="PF24517">
    <property type="entry name" value="CBM96"/>
    <property type="match status" value="1"/>
</dbReference>
<dbReference type="GO" id="GO:0005576">
    <property type="term" value="C:extracellular region"/>
    <property type="evidence" value="ECO:0007669"/>
    <property type="project" value="UniProtKB-SubCell"/>
</dbReference>
<dbReference type="Proteomes" id="UP000293874">
    <property type="component" value="Unassembled WGS sequence"/>
</dbReference>
<gene>
    <name evidence="6" type="ORF">EV199_1235</name>
</gene>
<dbReference type="InterPro" id="IPR039513">
    <property type="entry name" value="PL-6"/>
</dbReference>
<dbReference type="NCBIfam" id="TIGR04183">
    <property type="entry name" value="Por_Secre_tail"/>
    <property type="match status" value="1"/>
</dbReference>
<name>A0A4Q7N190_9BACT</name>
<proteinExistence type="predicted"/>
<dbReference type="Gene3D" id="2.60.120.260">
    <property type="entry name" value="Galactose-binding domain-like"/>
    <property type="match status" value="2"/>
</dbReference>
<feature type="chain" id="PRO_5020669774" evidence="4">
    <location>
        <begin position="35"/>
        <end position="1105"/>
    </location>
</feature>
<dbReference type="InterPro" id="IPR011050">
    <property type="entry name" value="Pectin_lyase_fold/virulence"/>
</dbReference>
<evidence type="ECO:0000256" key="2">
    <source>
        <dbReference type="ARBA" id="ARBA00022525"/>
    </source>
</evidence>
<dbReference type="Gene3D" id="2.160.20.10">
    <property type="entry name" value="Single-stranded right-handed beta-helix, Pectin lyase-like"/>
    <property type="match status" value="1"/>
</dbReference>
<dbReference type="InterPro" id="IPR000421">
    <property type="entry name" value="FA58C"/>
</dbReference>
<dbReference type="Pfam" id="PF17957">
    <property type="entry name" value="Big_7"/>
    <property type="match status" value="1"/>
</dbReference>
<dbReference type="InterPro" id="IPR013783">
    <property type="entry name" value="Ig-like_fold"/>
</dbReference>
<evidence type="ECO:0000256" key="1">
    <source>
        <dbReference type="ARBA" id="ARBA00004613"/>
    </source>
</evidence>
<dbReference type="PROSITE" id="PS50022">
    <property type="entry name" value="FA58C_3"/>
    <property type="match status" value="2"/>
</dbReference>
<dbReference type="SUPFAM" id="SSF51126">
    <property type="entry name" value="Pectin lyase-like"/>
    <property type="match status" value="1"/>
</dbReference>
<feature type="signal peptide" evidence="4">
    <location>
        <begin position="1"/>
        <end position="34"/>
    </location>
</feature>
<dbReference type="InterPro" id="IPR059226">
    <property type="entry name" value="Choice_anch_Q_dom"/>
</dbReference>
<comment type="subcellular location">
    <subcellularLocation>
        <location evidence="1">Secreted</location>
    </subcellularLocation>
</comment>
<reference evidence="6 7" key="1">
    <citation type="submission" date="2019-02" db="EMBL/GenBank/DDBJ databases">
        <title>Genomic Encyclopedia of Type Strains, Phase IV (KMG-IV): sequencing the most valuable type-strain genomes for metagenomic binning, comparative biology and taxonomic classification.</title>
        <authorList>
            <person name="Goeker M."/>
        </authorList>
    </citation>
    <scope>NUCLEOTIDE SEQUENCE [LARGE SCALE GENOMIC DNA]</scope>
    <source>
        <strain evidence="6 7">DSM 18116</strain>
    </source>
</reference>
<dbReference type="OrthoDB" id="6475864at2"/>
<dbReference type="Pfam" id="PF00754">
    <property type="entry name" value="F5_F8_type_C"/>
    <property type="match status" value="2"/>
</dbReference>
<dbReference type="InterPro" id="IPR055372">
    <property type="entry name" value="CBM96"/>
</dbReference>
<dbReference type="InterPro" id="IPR008979">
    <property type="entry name" value="Galactose-bd-like_sf"/>
</dbReference>
<dbReference type="CDD" id="cd14251">
    <property type="entry name" value="PL-6"/>
    <property type="match status" value="1"/>
</dbReference>
<dbReference type="NCBIfam" id="NF033679">
    <property type="entry name" value="DNRLRE_dom"/>
    <property type="match status" value="1"/>
</dbReference>
<evidence type="ECO:0000313" key="7">
    <source>
        <dbReference type="Proteomes" id="UP000293874"/>
    </source>
</evidence>
<dbReference type="NCBIfam" id="NF041518">
    <property type="entry name" value="choice_anch_Q"/>
    <property type="match status" value="1"/>
</dbReference>
<dbReference type="EMBL" id="SGXA01000001">
    <property type="protein sequence ID" value="RZS75370.1"/>
    <property type="molecule type" value="Genomic_DNA"/>
</dbReference>
<organism evidence="6 7">
    <name type="scientific">Pseudobacter ginsenosidimutans</name>
    <dbReference type="NCBI Taxonomy" id="661488"/>
    <lineage>
        <taxon>Bacteria</taxon>
        <taxon>Pseudomonadati</taxon>
        <taxon>Bacteroidota</taxon>
        <taxon>Chitinophagia</taxon>
        <taxon>Chitinophagales</taxon>
        <taxon>Chitinophagaceae</taxon>
        <taxon>Pseudobacter</taxon>
    </lineage>
</organism>
<dbReference type="AlphaFoldDB" id="A0A4Q7N190"/>
<evidence type="ECO:0000259" key="5">
    <source>
        <dbReference type="PROSITE" id="PS50022"/>
    </source>
</evidence>
<protein>
    <submittedName>
        <fullName evidence="6">Putative secreted protein (Por secretion system target)</fullName>
    </submittedName>
</protein>
<dbReference type="RefSeq" id="WP_130539742.1">
    <property type="nucleotide sequence ID" value="NZ_CP042431.1"/>
</dbReference>
<feature type="domain" description="F5/8 type C" evidence="5">
    <location>
        <begin position="458"/>
        <end position="581"/>
    </location>
</feature>
<comment type="caution">
    <text evidence="6">The sequence shown here is derived from an EMBL/GenBank/DDBJ whole genome shotgun (WGS) entry which is preliminary data.</text>
</comment>
<dbReference type="Gene3D" id="2.60.40.10">
    <property type="entry name" value="Immunoglobulins"/>
    <property type="match status" value="1"/>
</dbReference>
<keyword evidence="2" id="KW-0964">Secreted</keyword>
<dbReference type="InterPro" id="IPR026444">
    <property type="entry name" value="Secre_tail"/>
</dbReference>
<accession>A0A4Q7N190</accession>
<sequence>MKKTSARSLFSKKLQFRKMILLLLCITVMLGANAATITVSSLSALQTAINNASPGDVIILSNGVYTTTADITISKQGTASQPITIQAQSILGAEIKGSFGFAVNSPAQYVIIKGFKFTHAASQATMASGTSFIRWTQNLFQNTGDGDYLLLNGNDHQVDYNTFQNKTGLGKFIIVRGTGSQIAQRLWVHHNYFSNQPQQSGNGNETIQFGLSGYSMSSTNSIFEYNLFENCAGENELLSVKASRLVIRFNTVRDCPAQLTLRHGNFCEVYGNYFINTPGLRIFGDDHKIYSNHYESCSVAINIGNGDGEVADGDALTVHDRPDRCFIVYNTLVNNTANYRMDGRTNGLGATNTTFANNIIQGGGAAATIGGPNTGAVWSNNIIYQTSGAGAMPSGSYTTVNPLLARDATGTFHLQSGSPAINAGTGSYSWANKDMDGQSRTGSFDIGADEVSAATVTAQILSPSMVGPNAGTPPVGGCDPVSASGDDGNVAGNVLDNDLNTRWSASGDGQWIQFCLGDTVAVSAVKIAFYNGNVRASLFDLQVSNNGSSWTNVATGLQSSGTSTALETFSFTQVQTKYVRILGHGNTVNAWNSYTEVVIVQQTNNAPTVSISSPANNAGFTAPATVGITAVAADSDGTISKVEFFNGATKLGEALSSPYTFNWSNVAAGNYVLTAKATDNGNASTTSAAVNISVAAAPACAPVSASADDGNIPANVLDNDLNTRWSATGDGQWIQFCLNDTVSVTGVQIAFFSGDVRTSTFDVLVGNNGSTWTTAASGRVSSGTSTALETFSFTPVTGKYVRIVGHGNSVNAWNSYTEVKIQTGNGGAQTFTLAPEADAYVRDGTNGDITHGTTDGSLLITKLSPAGQLNNARESYLRFDLTSVSGTVSSATLRVYGKIDLTTVPSVPIGVYAVSNTTWNESTLTWNNKPASGTGLDTNTVTNTAYAYITFDVTSYVQSELAASRIKLSFAMKSLTAHDPRVFWNSKEAGSNPPQLVVQTAESLVTNAAPISLQAEHKPELRSSIFAYPNPFRASSKITFRVQQSGNTELTVFDIQGRRVAVLVNGYLSAGEHRTQFTPPAGAKGIYLLRLVNGGKAVTHRIVQE</sequence>
<dbReference type="Pfam" id="PF14592">
    <property type="entry name" value="Chondroitinas_B"/>
    <property type="match status" value="1"/>
</dbReference>